<dbReference type="Pfam" id="PF13540">
    <property type="entry name" value="RCC1_2"/>
    <property type="match status" value="2"/>
</dbReference>
<evidence type="ECO:0000313" key="4">
    <source>
        <dbReference type="Proteomes" id="UP001161757"/>
    </source>
</evidence>
<name>A0AAN6EP20_EXODE</name>
<dbReference type="Gene3D" id="2.130.10.30">
    <property type="entry name" value="Regulator of chromosome condensation 1/beta-lactamase-inhibitor protein II"/>
    <property type="match status" value="3"/>
</dbReference>
<organism evidence="3 4">
    <name type="scientific">Exophiala dermatitidis</name>
    <name type="common">Black yeast-like fungus</name>
    <name type="synonym">Wangiella dermatitidis</name>
    <dbReference type="NCBI Taxonomy" id="5970"/>
    <lineage>
        <taxon>Eukaryota</taxon>
        <taxon>Fungi</taxon>
        <taxon>Dikarya</taxon>
        <taxon>Ascomycota</taxon>
        <taxon>Pezizomycotina</taxon>
        <taxon>Eurotiomycetes</taxon>
        <taxon>Chaetothyriomycetidae</taxon>
        <taxon>Chaetothyriales</taxon>
        <taxon>Herpotrichiellaceae</taxon>
        <taxon>Exophiala</taxon>
    </lineage>
</organism>
<dbReference type="PANTHER" id="PTHR45982">
    <property type="entry name" value="REGULATOR OF CHROMOSOME CONDENSATION"/>
    <property type="match status" value="1"/>
</dbReference>
<evidence type="ECO:0000256" key="2">
    <source>
        <dbReference type="SAM" id="MobiDB-lite"/>
    </source>
</evidence>
<dbReference type="PANTHER" id="PTHR45982:SF1">
    <property type="entry name" value="REGULATOR OF CHROMOSOME CONDENSATION"/>
    <property type="match status" value="1"/>
</dbReference>
<evidence type="ECO:0000313" key="3">
    <source>
        <dbReference type="EMBL" id="KAJ8988851.1"/>
    </source>
</evidence>
<dbReference type="Proteomes" id="UP001161757">
    <property type="component" value="Unassembled WGS sequence"/>
</dbReference>
<comment type="caution">
    <text evidence="3">The sequence shown here is derived from an EMBL/GenBank/DDBJ whole genome shotgun (WGS) entry which is preliminary data.</text>
</comment>
<feature type="compositionally biased region" description="Polar residues" evidence="2">
    <location>
        <begin position="1"/>
        <end position="11"/>
    </location>
</feature>
<feature type="compositionally biased region" description="Polar residues" evidence="2">
    <location>
        <begin position="339"/>
        <end position="350"/>
    </location>
</feature>
<feature type="compositionally biased region" description="Gly residues" evidence="2">
    <location>
        <begin position="317"/>
        <end position="327"/>
    </location>
</feature>
<feature type="repeat" description="RCC1" evidence="1">
    <location>
        <begin position="44"/>
        <end position="135"/>
    </location>
</feature>
<evidence type="ECO:0000256" key="1">
    <source>
        <dbReference type="PROSITE-ProRule" id="PRU00235"/>
    </source>
</evidence>
<feature type="repeat" description="RCC1" evidence="1">
    <location>
        <begin position="374"/>
        <end position="449"/>
    </location>
</feature>
<dbReference type="EMBL" id="JAJGCB010000016">
    <property type="protein sequence ID" value="KAJ8988851.1"/>
    <property type="molecule type" value="Genomic_DNA"/>
</dbReference>
<reference evidence="3" key="1">
    <citation type="submission" date="2023-01" db="EMBL/GenBank/DDBJ databases">
        <title>Exophiala dermititidis isolated from Cystic Fibrosis Patient.</title>
        <authorList>
            <person name="Kurbessoian T."/>
            <person name="Crocker A."/>
            <person name="Murante D."/>
            <person name="Hogan D.A."/>
            <person name="Stajich J.E."/>
        </authorList>
    </citation>
    <scope>NUCLEOTIDE SEQUENCE</scope>
    <source>
        <strain evidence="3">Ex8</strain>
    </source>
</reference>
<feature type="region of interest" description="Disordered" evidence="2">
    <location>
        <begin position="405"/>
        <end position="428"/>
    </location>
</feature>
<feature type="repeat" description="RCC1" evidence="1">
    <location>
        <begin position="494"/>
        <end position="531"/>
    </location>
</feature>
<accession>A0AAN6EP20</accession>
<dbReference type="AlphaFoldDB" id="A0AAN6EP20"/>
<sequence length="593" mass="62118">MSSGIAESSNHGGNGGDDRENVCQKATVLKGEDGEERENDISVPIVYALGSNGSGQLGIGHEEDTARLERCVFASATATGGTSRTSRTTGITTSTANTTTVRTSSRPTDLNLQTSGVKKIKIVAGGNHTLLLTDHGRLFSAGKFGSGGGLNDDTSAQFNLKSGDGREALLRTTSPSTPSPWSSVFVQRDYEFGHDTRKTVGTDGNSSHCGLAAANITTRADTRATITDIAATWDASFVVVNHRAVFVSGSGSKGELGLGEGVERADCMTRVFDVDEFDFGFGFGVRFGSGSTTATSTGTATATATSTPHDDIKSAGQGSGSGSGSGFTTGHRDSDPNGDASQNSPPNQIKSQPGIYIRAIAASMAHVVLLLSNGLVLGWGSCRKGQLGEQVKTRKNLWTPTLVGTPNDGWIQDDDNDGNNGRSNSLPRLPWAPTDLAVGRDYTILLRSGEKPLVWGDIKSSDDDESLSVPLQEGDQIVSSWSSIHRFSRLPGSGSVHSTGRNHRGQLAPAGLPKIRQLAAGSEHCIALTADGQVIAWGWGEHGNCGPQVDTRGDVAGRWNVITPPQDLDQELVVESVAAGCATSFVIYRTRNG</sequence>
<dbReference type="InterPro" id="IPR009091">
    <property type="entry name" value="RCC1/BLIP-II"/>
</dbReference>
<feature type="repeat" description="RCC1" evidence="1">
    <location>
        <begin position="532"/>
        <end position="590"/>
    </location>
</feature>
<feature type="region of interest" description="Disordered" evidence="2">
    <location>
        <begin position="292"/>
        <end position="350"/>
    </location>
</feature>
<dbReference type="InterPro" id="IPR000408">
    <property type="entry name" value="Reg_chr_condens"/>
</dbReference>
<feature type="region of interest" description="Disordered" evidence="2">
    <location>
        <begin position="1"/>
        <end position="22"/>
    </location>
</feature>
<dbReference type="PRINTS" id="PR00633">
    <property type="entry name" value="RCCNDNSATION"/>
</dbReference>
<feature type="compositionally biased region" description="Low complexity" evidence="2">
    <location>
        <begin position="292"/>
        <end position="307"/>
    </location>
</feature>
<dbReference type="InterPro" id="IPR051553">
    <property type="entry name" value="Ran_GTPase-activating"/>
</dbReference>
<gene>
    <name evidence="3" type="primary">ATS1</name>
    <name evidence="3" type="ORF">HRR80_007057</name>
</gene>
<dbReference type="PROSITE" id="PS50012">
    <property type="entry name" value="RCC1_3"/>
    <property type="match status" value="4"/>
</dbReference>
<dbReference type="SUPFAM" id="SSF50985">
    <property type="entry name" value="RCC1/BLIP-II"/>
    <property type="match status" value="1"/>
</dbReference>
<proteinExistence type="predicted"/>
<protein>
    <submittedName>
        <fullName evidence="3">Alpha tubulin suppressor</fullName>
    </submittedName>
</protein>